<evidence type="ECO:0000313" key="2">
    <source>
        <dbReference type="Proteomes" id="UP000307749"/>
    </source>
</evidence>
<dbReference type="AlphaFoldDB" id="A0A4S3KMW7"/>
<evidence type="ECO:0008006" key="3">
    <source>
        <dbReference type="Google" id="ProtNLM"/>
    </source>
</evidence>
<dbReference type="Proteomes" id="UP000307749">
    <property type="component" value="Unassembled WGS sequence"/>
</dbReference>
<keyword evidence="2" id="KW-1185">Reference proteome</keyword>
<reference evidence="1 2" key="1">
    <citation type="submission" date="2017-02" db="EMBL/GenBank/DDBJ databases">
        <title>Whole genome sequencing of Metallibacterium scheffleri DSM 24874 (T).</title>
        <authorList>
            <person name="Kumar S."/>
            <person name="Patil P."/>
            <person name="Patil P.B."/>
        </authorList>
    </citation>
    <scope>NUCLEOTIDE SEQUENCE [LARGE SCALE GENOMIC DNA]</scope>
    <source>
        <strain evidence="1 2">DSM 24874</strain>
    </source>
</reference>
<accession>A0A4S3KMW7</accession>
<dbReference type="RefSeq" id="WP_081130132.1">
    <property type="nucleotide sequence ID" value="NZ_LDOS01000005.1"/>
</dbReference>
<evidence type="ECO:0000313" key="1">
    <source>
        <dbReference type="EMBL" id="THD10110.1"/>
    </source>
</evidence>
<dbReference type="OrthoDB" id="8556159at2"/>
<dbReference type="STRING" id="993689.GCA_002077135_00065"/>
<protein>
    <recommendedName>
        <fullName evidence="3">PRTRC system protein B</fullName>
    </recommendedName>
</protein>
<dbReference type="Pfam" id="PF14460">
    <property type="entry name" value="Prok-E2_D"/>
    <property type="match status" value="1"/>
</dbReference>
<comment type="caution">
    <text evidence="1">The sequence shown here is derived from an EMBL/GenBank/DDBJ whole genome shotgun (WGS) entry which is preliminary data.</text>
</comment>
<name>A0A4S3KMW7_9GAMM</name>
<organism evidence="1 2">
    <name type="scientific">Metallibacterium scheffleri</name>
    <dbReference type="NCBI Taxonomy" id="993689"/>
    <lineage>
        <taxon>Bacteria</taxon>
        <taxon>Pseudomonadati</taxon>
        <taxon>Pseudomonadota</taxon>
        <taxon>Gammaproteobacteria</taxon>
        <taxon>Lysobacterales</taxon>
        <taxon>Rhodanobacteraceae</taxon>
        <taxon>Metallibacterium</taxon>
    </lineage>
</organism>
<sequence length="241" mass="26586">MSASIRPVCALLVHKQRDLGGPTVVTAHPIRAADDSQPPMLDAGRILGRDDVEELICLLRDPDSGTQGRATFFPPNILLASPYRLVWFQPAARSRQYWRRPNEVVHIDAVLPPLVFTATRHGLFVVALGSNDYPREHDAAFHAPLGNVHDHTGVCFGSARIPRTLAPSSTRDWTYVLLGTNYTHVNHGNTLAGGATTDELVAFWKRRERSGSPPSKRFLAPTGMTLGQWIERVSNPDSDRA</sequence>
<proteinExistence type="predicted"/>
<gene>
    <name evidence="1" type="ORF">B1806_09580</name>
</gene>
<dbReference type="InterPro" id="IPR032787">
    <property type="entry name" value="Prok-E2_D"/>
</dbReference>
<dbReference type="EMBL" id="MWQO01000033">
    <property type="protein sequence ID" value="THD10110.1"/>
    <property type="molecule type" value="Genomic_DNA"/>
</dbReference>